<comment type="caution">
    <text evidence="2">The sequence shown here is derived from an EMBL/GenBank/DDBJ whole genome shotgun (WGS) entry which is preliminary data.</text>
</comment>
<dbReference type="EMBL" id="VEVO01000015">
    <property type="protein sequence ID" value="KAF0030025.1"/>
    <property type="molecule type" value="Genomic_DNA"/>
</dbReference>
<gene>
    <name evidence="2" type="ORF">F2P81_016756</name>
</gene>
<feature type="compositionally biased region" description="Basic residues" evidence="1">
    <location>
        <begin position="83"/>
        <end position="93"/>
    </location>
</feature>
<evidence type="ECO:0000313" key="2">
    <source>
        <dbReference type="EMBL" id="KAF0030025.1"/>
    </source>
</evidence>
<name>A0A6A4SC59_SCOMX</name>
<dbReference type="Proteomes" id="UP000438429">
    <property type="component" value="Unassembled WGS sequence"/>
</dbReference>
<organism evidence="2 3">
    <name type="scientific">Scophthalmus maximus</name>
    <name type="common">Turbot</name>
    <name type="synonym">Psetta maxima</name>
    <dbReference type="NCBI Taxonomy" id="52904"/>
    <lineage>
        <taxon>Eukaryota</taxon>
        <taxon>Metazoa</taxon>
        <taxon>Chordata</taxon>
        <taxon>Craniata</taxon>
        <taxon>Vertebrata</taxon>
        <taxon>Euteleostomi</taxon>
        <taxon>Actinopterygii</taxon>
        <taxon>Neopterygii</taxon>
        <taxon>Teleostei</taxon>
        <taxon>Neoteleostei</taxon>
        <taxon>Acanthomorphata</taxon>
        <taxon>Carangaria</taxon>
        <taxon>Pleuronectiformes</taxon>
        <taxon>Pleuronectoidei</taxon>
        <taxon>Scophthalmidae</taxon>
        <taxon>Scophthalmus</taxon>
    </lineage>
</organism>
<dbReference type="AlphaFoldDB" id="A0A6A4SC59"/>
<protein>
    <submittedName>
        <fullName evidence="2">Uncharacterized protein</fullName>
    </submittedName>
</protein>
<reference evidence="2 3" key="1">
    <citation type="submission" date="2019-06" db="EMBL/GenBank/DDBJ databases">
        <title>Draft genomes of female and male turbot (Scophthalmus maximus).</title>
        <authorList>
            <person name="Xu H."/>
            <person name="Xu X.-W."/>
            <person name="Shao C."/>
            <person name="Chen S."/>
        </authorList>
    </citation>
    <scope>NUCLEOTIDE SEQUENCE [LARGE SCALE GENOMIC DNA]</scope>
    <source>
        <strain evidence="2">Ysfricsl-2016a</strain>
        <tissue evidence="2">Blood</tissue>
    </source>
</reference>
<evidence type="ECO:0000256" key="1">
    <source>
        <dbReference type="SAM" id="MobiDB-lite"/>
    </source>
</evidence>
<sequence>MARRGVQQRGGALPCRAERRDNLPTCLLFSQPIYAALTSCSSDECRRYQPGTSHDHESVQMTEDAVPNGPILRHVNEDPTGLKHPHRHVRRNVQCRASE</sequence>
<accession>A0A6A4SC59</accession>
<proteinExistence type="predicted"/>
<evidence type="ECO:0000313" key="3">
    <source>
        <dbReference type="Proteomes" id="UP000438429"/>
    </source>
</evidence>
<feature type="region of interest" description="Disordered" evidence="1">
    <location>
        <begin position="76"/>
        <end position="99"/>
    </location>
</feature>